<feature type="region of interest" description="Disordered" evidence="1">
    <location>
        <begin position="1"/>
        <end position="88"/>
    </location>
</feature>
<reference evidence="2 3" key="1">
    <citation type="submission" date="2018-09" db="EMBL/GenBank/DDBJ databases">
        <authorList>
            <person name="Zhu H."/>
        </authorList>
    </citation>
    <scope>NUCLEOTIDE SEQUENCE [LARGE SCALE GENOMIC DNA]</scope>
    <source>
        <strain evidence="2 3">K2R10-39</strain>
    </source>
</reference>
<evidence type="ECO:0000256" key="1">
    <source>
        <dbReference type="SAM" id="MobiDB-lite"/>
    </source>
</evidence>
<keyword evidence="3" id="KW-1185">Reference proteome</keyword>
<organism evidence="2 3">
    <name type="scientific">Noviherbaspirillum cavernae</name>
    <dbReference type="NCBI Taxonomy" id="2320862"/>
    <lineage>
        <taxon>Bacteria</taxon>
        <taxon>Pseudomonadati</taxon>
        <taxon>Pseudomonadota</taxon>
        <taxon>Betaproteobacteria</taxon>
        <taxon>Burkholderiales</taxon>
        <taxon>Oxalobacteraceae</taxon>
        <taxon>Noviherbaspirillum</taxon>
    </lineage>
</organism>
<feature type="compositionally biased region" description="Gly residues" evidence="1">
    <location>
        <begin position="65"/>
        <end position="83"/>
    </location>
</feature>
<evidence type="ECO:0000313" key="3">
    <source>
        <dbReference type="Proteomes" id="UP000285190"/>
    </source>
</evidence>
<feature type="compositionally biased region" description="Basic and acidic residues" evidence="1">
    <location>
        <begin position="25"/>
        <end position="35"/>
    </location>
</feature>
<accession>A0A418WVZ0</accession>
<gene>
    <name evidence="2" type="ORF">D3870_21190</name>
</gene>
<evidence type="ECO:0000313" key="2">
    <source>
        <dbReference type="EMBL" id="RJF96892.1"/>
    </source>
</evidence>
<dbReference type="Proteomes" id="UP000285190">
    <property type="component" value="Unassembled WGS sequence"/>
</dbReference>
<protein>
    <submittedName>
        <fullName evidence="2">Uncharacterized protein</fullName>
    </submittedName>
</protein>
<name>A0A418WVZ0_9BURK</name>
<proteinExistence type="predicted"/>
<feature type="compositionally biased region" description="Pro residues" evidence="1">
    <location>
        <begin position="1"/>
        <end position="13"/>
    </location>
</feature>
<sequence>MPSAPPSAAPPPRQKPHTASQQRTPGERTAARDRTQSASHPAPPSNDSTQSGPAACGPFPWLGERGAGGGDGSDGEEGGGGGADAADGIRAAGLDTELDCGTLADELMPMMEDDGIFQILMPNGHTLGVAVSIQSAQVRLLLNPSDAKLAERLRRKKMELEGVLGRRMEKDVDITVL</sequence>
<dbReference type="AlphaFoldDB" id="A0A418WVZ0"/>
<comment type="caution">
    <text evidence="2">The sequence shown here is derived from an EMBL/GenBank/DDBJ whole genome shotgun (WGS) entry which is preliminary data.</text>
</comment>
<dbReference type="EMBL" id="QYUN01000003">
    <property type="protein sequence ID" value="RJF96892.1"/>
    <property type="molecule type" value="Genomic_DNA"/>
</dbReference>